<dbReference type="InterPro" id="IPR007685">
    <property type="entry name" value="RelA_SpoT"/>
</dbReference>
<dbReference type="Proteomes" id="UP000041254">
    <property type="component" value="Unassembled WGS sequence"/>
</dbReference>
<protein>
    <recommendedName>
        <fullName evidence="2">RelA/SpoT domain-containing protein</fullName>
    </recommendedName>
</protein>
<proteinExistence type="predicted"/>
<feature type="region of interest" description="Disordered" evidence="1">
    <location>
        <begin position="238"/>
        <end position="259"/>
    </location>
</feature>
<feature type="region of interest" description="Disordered" evidence="1">
    <location>
        <begin position="106"/>
        <end position="129"/>
    </location>
</feature>
<feature type="region of interest" description="Disordered" evidence="1">
    <location>
        <begin position="1104"/>
        <end position="1174"/>
    </location>
</feature>
<feature type="domain" description="RelA/SpoT" evidence="2">
    <location>
        <begin position="681"/>
        <end position="865"/>
    </location>
</feature>
<evidence type="ECO:0000256" key="1">
    <source>
        <dbReference type="SAM" id="MobiDB-lite"/>
    </source>
</evidence>
<dbReference type="InterPro" id="IPR004095">
    <property type="entry name" value="TGS"/>
</dbReference>
<feature type="compositionally biased region" description="Basic and acidic residues" evidence="1">
    <location>
        <begin position="1151"/>
        <end position="1173"/>
    </location>
</feature>
<name>A0A0G4EIR8_VITBC</name>
<dbReference type="InterPro" id="IPR012675">
    <property type="entry name" value="Beta-grasp_dom_sf"/>
</dbReference>
<gene>
    <name evidence="3" type="ORF">Vbra_3802</name>
</gene>
<accession>A0A0G4EIR8</accession>
<dbReference type="GO" id="GO:0015969">
    <property type="term" value="P:guanosine tetraphosphate metabolic process"/>
    <property type="evidence" value="ECO:0007669"/>
    <property type="project" value="InterPro"/>
</dbReference>
<dbReference type="InterPro" id="IPR043519">
    <property type="entry name" value="NT_sf"/>
</dbReference>
<dbReference type="PANTHER" id="PTHR21262">
    <property type="entry name" value="GUANOSINE-3',5'-BIS DIPHOSPHATE 3'-PYROPHOSPHOHYDROLASE"/>
    <property type="match status" value="1"/>
</dbReference>
<dbReference type="OrthoDB" id="430679at2759"/>
<dbReference type="InParanoid" id="A0A0G4EIR8"/>
<keyword evidence="4" id="KW-1185">Reference proteome</keyword>
<dbReference type="STRING" id="1169540.A0A0G4EIR8"/>
<dbReference type="Gene3D" id="1.10.3210.10">
    <property type="entry name" value="Hypothetical protein af1432"/>
    <property type="match status" value="1"/>
</dbReference>
<organism evidence="3 4">
    <name type="scientific">Vitrella brassicaformis (strain CCMP3155)</name>
    <dbReference type="NCBI Taxonomy" id="1169540"/>
    <lineage>
        <taxon>Eukaryota</taxon>
        <taxon>Sar</taxon>
        <taxon>Alveolata</taxon>
        <taxon>Colpodellida</taxon>
        <taxon>Vitrellaceae</taxon>
        <taxon>Vitrella</taxon>
    </lineage>
</organism>
<feature type="compositionally biased region" description="Basic and acidic residues" evidence="1">
    <location>
        <begin position="110"/>
        <end position="120"/>
    </location>
</feature>
<feature type="region of interest" description="Disordered" evidence="1">
    <location>
        <begin position="1630"/>
        <end position="1653"/>
    </location>
</feature>
<dbReference type="SUPFAM" id="SSF81301">
    <property type="entry name" value="Nucleotidyltransferase"/>
    <property type="match status" value="1"/>
</dbReference>
<dbReference type="Pfam" id="PF04607">
    <property type="entry name" value="RelA_SpoT"/>
    <property type="match status" value="1"/>
</dbReference>
<dbReference type="CDD" id="cd05399">
    <property type="entry name" value="NT_Rel-Spo_like"/>
    <property type="match status" value="1"/>
</dbReference>
<dbReference type="Gene3D" id="3.10.20.30">
    <property type="match status" value="1"/>
</dbReference>
<dbReference type="Gene3D" id="3.30.460.10">
    <property type="entry name" value="Beta Polymerase, domain 2"/>
    <property type="match status" value="1"/>
</dbReference>
<feature type="compositionally biased region" description="Low complexity" evidence="1">
    <location>
        <begin position="60"/>
        <end position="77"/>
    </location>
</feature>
<feature type="compositionally biased region" description="Polar residues" evidence="1">
    <location>
        <begin position="1131"/>
        <end position="1148"/>
    </location>
</feature>
<dbReference type="Pfam" id="PF02824">
    <property type="entry name" value="TGS"/>
    <property type="match status" value="1"/>
</dbReference>
<evidence type="ECO:0000313" key="3">
    <source>
        <dbReference type="EMBL" id="CEL95797.1"/>
    </source>
</evidence>
<feature type="region of interest" description="Disordered" evidence="1">
    <location>
        <begin position="59"/>
        <end position="81"/>
    </location>
</feature>
<evidence type="ECO:0000259" key="2">
    <source>
        <dbReference type="SMART" id="SM00954"/>
    </source>
</evidence>
<feature type="region of interest" description="Disordered" evidence="1">
    <location>
        <begin position="903"/>
        <end position="924"/>
    </location>
</feature>
<dbReference type="SUPFAM" id="SSF81271">
    <property type="entry name" value="TGS-like"/>
    <property type="match status" value="1"/>
</dbReference>
<sequence length="1653" mass="183273">MCLAAWLFGIRLGDAFRHPVPRRREKQTAGSKRTDSRSRRWLKMTGAVAELPCATAEEQSLSATSSSSSGKNWSPSSLAVGHDDTADTPVYQWEDGPQGYFLRKVRRKRGQGETHEDKGPFRAGLSGTATYPSSQLDDLSISLDLLAQDLDPFSDATSLVAAAEKPTKTPSSPSLREAQPTPDRETALANRSASLSPALIELHHVAKPPVPSAPLDAPLAPPLSGPIRPPAFTQSLPKLGSSSAKGETAAAPSPLTIQQQQTSLKTTTDTLSGGGLAVDLRDTVLQEELKGRLGAVLGFPSPDSGEYEVDLIGEEEWGWWWKRMEKKVGSYFSDEQVDKLKTALKFSLNVHYAAALQLEAHLGSFTPFPSSLFAEGSSEWQSGDGLLGSQLQRLSPPLIPPCMRGFNRTAQAKTPAAGHVGKGLLAPCPSGRPPVELFGWLTGLVEKASFLADFRQDDTTIIASILRSTVENVQLDMDRIERVFGVAMRRLVESTLQLAVWPSLYQQQTAADLSAFAAMRQTSPLAASETSGGVKSVEEESEQQPDALKKLCKRRQEQLDTVQCGMIGFSEDPRALVVQAADSLYQLQNEKAVEQRRALAQTILDIFSPMAHTFLGVYDLKCALEDTAFAVLYPEEYKRLSTMVRRKERFFQKTFVETKRHLESVLARELPQYGVKWSISWRRKGLYSLWQKLQRRRKLMGEQGSGLRNKDVAHPSHIEDLVAFRIVLTRNDSSDAHNEIAVSDAWRRDGSALCYHVLGLVQKLEGNEPTNATKEFKALDAPRLSYDQFREGLQRNNIRLPEQEIRSLHSGWVKDYISFPKYNGYQSLHTVIKREGLIEVQVRTDWMHRMAEHGPAAHWGYKTLSTKLTSDPEQPINGLGSPSVLPLHSYRLESLRRFVKDWRQQQQRQRETGKKPPGVKDPREVGMASCFRDVGHFYDAFKKEFCSKRVFWFDKDFGPMSLPQGSTVVDAACDIHDDVMLHMTGALVNGHRVKPTYELQHFDHVEIITHPDAMPSPQWLKCANRPSTKRTLRDFFKKEAATEGRVMSLAYLENDTLGSAPFGQVHLAEDSDSGASASWMPHWSDVGLLVGARMHTEDLKALAQVRGEEATEEASTATNSRPARPLASDHPQPSSQHVSVIQSDSQLLESEVLRSRGDGKRKKDSESDDKEKSQLVVDALMQELIAAKTKYDSLEDFYADAAQRLCSNPSCNVLGCEATRNDSQSEASAALAVPPKYCTKEVDDTLAAMFNLQHQGVMTVVNGASVPETFPRDVGDEDRFVIVHPRDARLPFWEGGDTGADPRDAVPRSASDVQEVWQVDGFLAETAKSFRDETSAALSADAGAAQDDGGEDGEAAPKLSKKRAQRIQLGRWLVRDALARLDTITGQNITVTMGRYIRASRLPAATSELLKSFQLDLARRSLSALNRYLDQFPQWVRHRLQTIPGGQSTASMPSPISFPTLRDLFILFRDVQSLRQKEAQWGGKEAECPSLGSIIEGIYAPLRRPSKLKTAKVFTAANETETSTPVGAPASQPGDAIVRRQRRRKARPHGLLKDKLHQELGLKRHSKQRRKEVGKIDVGVDGQLSLWSPSMEMQQQDHQQGGPFPSSASVYRDVTGSRRQFVEKALQEIFAGSQSEQEPPAMTRKEKRVPVGV</sequence>
<dbReference type="SUPFAM" id="SSF109604">
    <property type="entry name" value="HD-domain/PDEase-like"/>
    <property type="match status" value="1"/>
</dbReference>
<dbReference type="VEuPathDB" id="CryptoDB:Vbra_3802"/>
<dbReference type="PANTHER" id="PTHR21262:SF31">
    <property type="entry name" value="GTP PYROPHOSPHOKINASE"/>
    <property type="match status" value="1"/>
</dbReference>
<reference evidence="3 4" key="1">
    <citation type="submission" date="2014-11" db="EMBL/GenBank/DDBJ databases">
        <authorList>
            <person name="Zhu J."/>
            <person name="Qi W."/>
            <person name="Song R."/>
        </authorList>
    </citation>
    <scope>NUCLEOTIDE SEQUENCE [LARGE SCALE GENOMIC DNA]</scope>
</reference>
<feature type="region of interest" description="Disordered" evidence="1">
    <location>
        <begin position="162"/>
        <end position="190"/>
    </location>
</feature>
<dbReference type="InterPro" id="IPR012676">
    <property type="entry name" value="TGS-like"/>
</dbReference>
<feature type="region of interest" description="Disordered" evidence="1">
    <location>
        <begin position="1339"/>
        <end position="1360"/>
    </location>
</feature>
<dbReference type="EMBL" id="CDMY01000239">
    <property type="protein sequence ID" value="CEL95797.1"/>
    <property type="molecule type" value="Genomic_DNA"/>
</dbReference>
<evidence type="ECO:0000313" key="4">
    <source>
        <dbReference type="Proteomes" id="UP000041254"/>
    </source>
</evidence>
<dbReference type="SMART" id="SM00954">
    <property type="entry name" value="RelA_SpoT"/>
    <property type="match status" value="1"/>
</dbReference>